<reference evidence="7 8" key="1">
    <citation type="submission" date="2023-06" db="EMBL/GenBank/DDBJ databases">
        <title>Aquibacillus rhizosphaerae LR5S19.</title>
        <authorList>
            <person name="Sun J.-Q."/>
        </authorList>
    </citation>
    <scope>NUCLEOTIDE SEQUENCE [LARGE SCALE GENOMIC DNA]</scope>
    <source>
        <strain evidence="7 8">LR5S19</strain>
    </source>
</reference>
<organism evidence="7 8">
    <name type="scientific">Aquibacillus rhizosphaerae</name>
    <dbReference type="NCBI Taxonomy" id="3051431"/>
    <lineage>
        <taxon>Bacteria</taxon>
        <taxon>Bacillati</taxon>
        <taxon>Bacillota</taxon>
        <taxon>Bacilli</taxon>
        <taxon>Bacillales</taxon>
        <taxon>Bacillaceae</taxon>
        <taxon>Aquibacillus</taxon>
    </lineage>
</organism>
<evidence type="ECO:0000256" key="2">
    <source>
        <dbReference type="ARBA" id="ARBA00013064"/>
    </source>
</evidence>
<keyword evidence="4" id="KW-0904">Protein phosphatase</keyword>
<dbReference type="EC" id="3.1.3.48" evidence="2"/>
<keyword evidence="3 7" id="KW-0378">Hydrolase</keyword>
<dbReference type="GO" id="GO:0004725">
    <property type="term" value="F:protein tyrosine phosphatase activity"/>
    <property type="evidence" value="ECO:0007669"/>
    <property type="project" value="UniProtKB-EC"/>
</dbReference>
<evidence type="ECO:0000259" key="6">
    <source>
        <dbReference type="SMART" id="SM00226"/>
    </source>
</evidence>
<evidence type="ECO:0000256" key="4">
    <source>
        <dbReference type="ARBA" id="ARBA00022912"/>
    </source>
</evidence>
<evidence type="ECO:0000256" key="3">
    <source>
        <dbReference type="ARBA" id="ARBA00022801"/>
    </source>
</evidence>
<protein>
    <recommendedName>
        <fullName evidence="2">protein-tyrosine-phosphatase</fullName>
        <ecNumber evidence="2">3.1.3.48</ecNumber>
    </recommendedName>
</protein>
<keyword evidence="8" id="KW-1185">Reference proteome</keyword>
<accession>A0ABT7L7I2</accession>
<dbReference type="PANTHER" id="PTHR11717">
    <property type="entry name" value="LOW MOLECULAR WEIGHT PROTEIN TYROSINE PHOSPHATASE"/>
    <property type="match status" value="1"/>
</dbReference>
<feature type="domain" description="Phosphotyrosine protein phosphatase I" evidence="6">
    <location>
        <begin position="2"/>
        <end position="149"/>
    </location>
</feature>
<dbReference type="SUPFAM" id="SSF52788">
    <property type="entry name" value="Phosphotyrosine protein phosphatases I"/>
    <property type="match status" value="1"/>
</dbReference>
<comment type="caution">
    <text evidence="7">The sequence shown here is derived from an EMBL/GenBank/DDBJ whole genome shotgun (WGS) entry which is preliminary data.</text>
</comment>
<dbReference type="PANTHER" id="PTHR11717:SF7">
    <property type="entry name" value="LOW MOLECULAR WEIGHT PHOSPHOTYROSINE PROTEIN PHOSPHATASE"/>
    <property type="match status" value="1"/>
</dbReference>
<dbReference type="InterPro" id="IPR050438">
    <property type="entry name" value="LMW_PTPase"/>
</dbReference>
<comment type="similarity">
    <text evidence="1">Belongs to the low molecular weight phosphotyrosine protein phosphatase family.</text>
</comment>
<dbReference type="Pfam" id="PF01451">
    <property type="entry name" value="LMWPc"/>
    <property type="match status" value="1"/>
</dbReference>
<evidence type="ECO:0000256" key="5">
    <source>
        <dbReference type="ARBA" id="ARBA00051722"/>
    </source>
</evidence>
<dbReference type="InterPro" id="IPR023485">
    <property type="entry name" value="Ptyr_pPase"/>
</dbReference>
<dbReference type="CDD" id="cd16343">
    <property type="entry name" value="LMWPTP"/>
    <property type="match status" value="1"/>
</dbReference>
<dbReference type="RefSeq" id="WP_285933105.1">
    <property type="nucleotide sequence ID" value="NZ_JASTZU010000048.1"/>
</dbReference>
<name>A0ABT7L7I2_9BACI</name>
<evidence type="ECO:0000313" key="8">
    <source>
        <dbReference type="Proteomes" id="UP001235343"/>
    </source>
</evidence>
<dbReference type="InterPro" id="IPR017867">
    <property type="entry name" value="Tyr_phospatase_low_mol_wt"/>
</dbReference>
<comment type="catalytic activity">
    <reaction evidence="5">
        <text>O-phospho-L-tyrosyl-[protein] + H2O = L-tyrosyl-[protein] + phosphate</text>
        <dbReference type="Rhea" id="RHEA:10684"/>
        <dbReference type="Rhea" id="RHEA-COMP:10136"/>
        <dbReference type="Rhea" id="RHEA-COMP:20101"/>
        <dbReference type="ChEBI" id="CHEBI:15377"/>
        <dbReference type="ChEBI" id="CHEBI:43474"/>
        <dbReference type="ChEBI" id="CHEBI:46858"/>
        <dbReference type="ChEBI" id="CHEBI:61978"/>
        <dbReference type="EC" id="3.1.3.48"/>
    </reaction>
</comment>
<dbReference type="Proteomes" id="UP001235343">
    <property type="component" value="Unassembled WGS sequence"/>
</dbReference>
<gene>
    <name evidence="7" type="ORF">QQS35_15395</name>
</gene>
<dbReference type="EMBL" id="JASTZU010000048">
    <property type="protein sequence ID" value="MDL4841824.1"/>
    <property type="molecule type" value="Genomic_DNA"/>
</dbReference>
<dbReference type="InterPro" id="IPR036196">
    <property type="entry name" value="Ptyr_pPase_sf"/>
</dbReference>
<dbReference type="PRINTS" id="PR00719">
    <property type="entry name" value="LMWPTPASE"/>
</dbReference>
<proteinExistence type="inferred from homology"/>
<sequence length="157" mass="18196">MIKVLFICLGNICRSPMAEAIFRDLVKKQGLESEFMIDSAGIGRWHVGNPPHEGTRNLLDEKEISYQGMKARQVDKKDWDGFDYIIAMDEKNINDLKKVRDTYDGVVVARLMDFVTNPKETNVPDPYFTNNFSYTYELIHEGCQQLMKEIKQKNNLI</sequence>
<dbReference type="Gene3D" id="3.40.50.2300">
    <property type="match status" value="1"/>
</dbReference>
<evidence type="ECO:0000256" key="1">
    <source>
        <dbReference type="ARBA" id="ARBA00011063"/>
    </source>
</evidence>
<dbReference type="SMART" id="SM00226">
    <property type="entry name" value="LMWPc"/>
    <property type="match status" value="1"/>
</dbReference>
<evidence type="ECO:0000313" key="7">
    <source>
        <dbReference type="EMBL" id="MDL4841824.1"/>
    </source>
</evidence>